<dbReference type="InterPro" id="IPR006196">
    <property type="entry name" value="RNA-binding_domain_S1_IF1"/>
</dbReference>
<dbReference type="EMBL" id="AACB03000002">
    <property type="protein sequence ID" value="KAE8303522.1"/>
    <property type="molecule type" value="Genomic_DNA"/>
</dbReference>
<proteinExistence type="inferred from homology"/>
<organism evidence="2 3">
    <name type="scientific">Giardia intestinalis (strain ATCC 50803 / WB clone C6)</name>
    <name type="common">Giardia lamblia</name>
    <dbReference type="NCBI Taxonomy" id="184922"/>
    <lineage>
        <taxon>Eukaryota</taxon>
        <taxon>Metamonada</taxon>
        <taxon>Diplomonadida</taxon>
        <taxon>Hexamitidae</taxon>
        <taxon>Giardiinae</taxon>
        <taxon>Giardia</taxon>
    </lineage>
</organism>
<sequence>MPAKPKTGGKSYKKKANTDSLARDLVYKGESEVYGVCTKVLGCGYYTIYCLDGIRRRCHLRGALKKRRVMMHAGDLVLVSLREFSTETDADIVHKYQPDEVKELKKYGEITVDLDEILDREVEVFRVDQKDAQRTGKADSDNVEADDKEDSIDSDEIDDL</sequence>
<reference evidence="2 3" key="1">
    <citation type="journal article" date="2007" name="Science">
        <title>Genomic minimalism in the early diverging intestinal parasite Giardia lamblia.</title>
        <authorList>
            <person name="Morrison H.G."/>
            <person name="McArthur A.G."/>
            <person name="Gillin F.D."/>
            <person name="Aley S.B."/>
            <person name="Adam R.D."/>
            <person name="Olsen G.J."/>
            <person name="Best A.A."/>
            <person name="Cande W.Z."/>
            <person name="Chen F."/>
            <person name="Cipriano M.J."/>
            <person name="Davids B.J."/>
            <person name="Dawson S.C."/>
            <person name="Elmendorf H.G."/>
            <person name="Hehl A.B."/>
            <person name="Holder M.E."/>
            <person name="Huse S.M."/>
            <person name="Kim U.U."/>
            <person name="Lasek-Nesselquist E."/>
            <person name="Manning G."/>
            <person name="Nigam A."/>
            <person name="Nixon J.E."/>
            <person name="Palm D."/>
            <person name="Passamaneck N.E."/>
            <person name="Prabhu A."/>
            <person name="Reich C.I."/>
            <person name="Reiner D.S."/>
            <person name="Samuelson J."/>
            <person name="Svard S.G."/>
            <person name="Sogin M.L."/>
        </authorList>
    </citation>
    <scope>NUCLEOTIDE SEQUENCE [LARGE SCALE GENOMIC DNA]</scope>
    <source>
        <strain evidence="2 3">WB C6</strain>
    </source>
</reference>
<dbReference type="STRING" id="184922.A8BAD9"/>
<dbReference type="GO" id="GO:0006413">
    <property type="term" value="P:translational initiation"/>
    <property type="evidence" value="ECO:0000318"/>
    <property type="project" value="GO_Central"/>
</dbReference>
<dbReference type="Gene3D" id="2.40.50.140">
    <property type="entry name" value="Nucleic acid-binding proteins"/>
    <property type="match status" value="1"/>
</dbReference>
<feature type="compositionally biased region" description="Acidic residues" evidence="1">
    <location>
        <begin position="141"/>
        <end position="160"/>
    </location>
</feature>
<name>A8BAD9_GIAIC</name>
<keyword evidence="3" id="KW-1185">Reference proteome</keyword>
<dbReference type="Proteomes" id="UP000001548">
    <property type="component" value="Unassembled WGS sequence"/>
</dbReference>
<dbReference type="AlphaFoldDB" id="A8BAD9"/>
<evidence type="ECO:0000313" key="3">
    <source>
        <dbReference type="Proteomes" id="UP000001548"/>
    </source>
</evidence>
<accession>A8BAD9</accession>
<evidence type="ECO:0000256" key="1">
    <source>
        <dbReference type="SAM" id="MobiDB-lite"/>
    </source>
</evidence>
<protein>
    <submittedName>
        <fullName evidence="2">Eukaryotic translation initiation factor 1A</fullName>
    </submittedName>
</protein>
<comment type="caution">
    <text evidence="2">The sequence shown here is derived from an EMBL/GenBank/DDBJ whole genome shotgun (WGS) entry which is preliminary data.</text>
</comment>
<evidence type="ECO:0000313" key="2">
    <source>
        <dbReference type="EMBL" id="KAE8303522.1"/>
    </source>
</evidence>
<dbReference type="InterPro" id="IPR001253">
    <property type="entry name" value="TIF_eIF-1A"/>
</dbReference>
<dbReference type="SUPFAM" id="SSF50249">
    <property type="entry name" value="Nucleic acid-binding proteins"/>
    <property type="match status" value="1"/>
</dbReference>
<dbReference type="GO" id="GO:0003723">
    <property type="term" value="F:RNA binding"/>
    <property type="evidence" value="ECO:0007669"/>
    <property type="project" value="InterPro"/>
</dbReference>
<dbReference type="HOGENOM" id="CLU_109098_0_1_1"/>
<dbReference type="HAMAP" id="MF_00216">
    <property type="entry name" value="aIF_1A"/>
    <property type="match status" value="1"/>
</dbReference>
<dbReference type="Pfam" id="PF01176">
    <property type="entry name" value="eIF-1a"/>
    <property type="match status" value="1"/>
</dbReference>
<feature type="region of interest" description="Disordered" evidence="1">
    <location>
        <begin position="131"/>
        <end position="160"/>
    </location>
</feature>
<dbReference type="FunCoup" id="A8BAD9">
    <property type="interactions" value="277"/>
</dbReference>
<dbReference type="PROSITE" id="PS50832">
    <property type="entry name" value="S1_IF1_TYPE"/>
    <property type="match status" value="1"/>
</dbReference>
<keyword evidence="2" id="KW-0648">Protein biosynthesis</keyword>
<dbReference type="GeneID" id="5701284"/>
<dbReference type="PANTHER" id="PTHR21668">
    <property type="entry name" value="EIF-1A"/>
    <property type="match status" value="1"/>
</dbReference>
<dbReference type="InterPro" id="IPR012340">
    <property type="entry name" value="NA-bd_OB-fold"/>
</dbReference>
<dbReference type="GO" id="GO:0003743">
    <property type="term" value="F:translation initiation factor activity"/>
    <property type="evidence" value="ECO:0000318"/>
    <property type="project" value="GO_Central"/>
</dbReference>
<keyword evidence="2" id="KW-0396">Initiation factor</keyword>
<dbReference type="KEGG" id="gla:GL50803_008708"/>
<dbReference type="RefSeq" id="XP_001708373.1">
    <property type="nucleotide sequence ID" value="XM_001708321.1"/>
</dbReference>
<feature type="compositionally biased region" description="Basic and acidic residues" evidence="1">
    <location>
        <begin position="131"/>
        <end position="140"/>
    </location>
</feature>
<dbReference type="OMA" id="RRVMMHA"/>
<dbReference type="GO" id="GO:0005737">
    <property type="term" value="C:cytoplasm"/>
    <property type="evidence" value="ECO:0000318"/>
    <property type="project" value="GO_Central"/>
</dbReference>
<dbReference type="VEuPathDB" id="GiardiaDB:GL50803_8708"/>
<dbReference type="SMART" id="SM00652">
    <property type="entry name" value="eIF1a"/>
    <property type="match status" value="1"/>
</dbReference>
<gene>
    <name evidence="2" type="ORF">GL50803_008708</name>
</gene>
<dbReference type="CDD" id="cd05793">
    <property type="entry name" value="S1_IF1A"/>
    <property type="match status" value="1"/>
</dbReference>